<keyword evidence="2" id="KW-1185">Reference proteome</keyword>
<gene>
    <name evidence="1" type="ORF">GCM10010384_22420</name>
</gene>
<protein>
    <recommendedName>
        <fullName evidence="3">Transposase DDE domain-containing protein</fullName>
    </recommendedName>
</protein>
<reference evidence="2" key="1">
    <citation type="journal article" date="2019" name="Int. J. Syst. Evol. Microbiol.">
        <title>The Global Catalogue of Microorganisms (GCM) 10K type strain sequencing project: providing services to taxonomists for standard genome sequencing and annotation.</title>
        <authorList>
            <consortium name="The Broad Institute Genomics Platform"/>
            <consortium name="The Broad Institute Genome Sequencing Center for Infectious Disease"/>
            <person name="Wu L."/>
            <person name="Ma J."/>
        </authorList>
    </citation>
    <scope>NUCLEOTIDE SEQUENCE [LARGE SCALE GENOMIC DNA]</scope>
    <source>
        <strain evidence="2">JCM 4957</strain>
    </source>
</reference>
<evidence type="ECO:0000313" key="2">
    <source>
        <dbReference type="Proteomes" id="UP000653308"/>
    </source>
</evidence>
<dbReference type="EMBL" id="BMWE01000005">
    <property type="protein sequence ID" value="GGY15983.1"/>
    <property type="molecule type" value="Genomic_DNA"/>
</dbReference>
<accession>A0ABQ2ZJI4</accession>
<evidence type="ECO:0000313" key="1">
    <source>
        <dbReference type="EMBL" id="GGY15983.1"/>
    </source>
</evidence>
<evidence type="ECO:0008006" key="3">
    <source>
        <dbReference type="Google" id="ProtNLM"/>
    </source>
</evidence>
<sequence length="87" mass="9972">MLMQTWLSIKGCKQPDQKSFGSGWRRRGRQRSCGEPECRMDVLTWDVVRIVNRLAGWRKQLTSLRTLLTTLAETFPCVTQIALASMA</sequence>
<proteinExistence type="predicted"/>
<organism evidence="1 2">
    <name type="scientific">Streptomyces djakartensis</name>
    <dbReference type="NCBI Taxonomy" id="68193"/>
    <lineage>
        <taxon>Bacteria</taxon>
        <taxon>Bacillati</taxon>
        <taxon>Actinomycetota</taxon>
        <taxon>Actinomycetes</taxon>
        <taxon>Kitasatosporales</taxon>
        <taxon>Streptomycetaceae</taxon>
        <taxon>Streptomyces</taxon>
    </lineage>
</organism>
<dbReference type="Proteomes" id="UP000653308">
    <property type="component" value="Unassembled WGS sequence"/>
</dbReference>
<comment type="caution">
    <text evidence="1">The sequence shown here is derived from an EMBL/GenBank/DDBJ whole genome shotgun (WGS) entry which is preliminary data.</text>
</comment>
<name>A0ABQ2ZJI4_9ACTN</name>